<dbReference type="OrthoDB" id="9796965at2"/>
<dbReference type="InterPro" id="IPR001075">
    <property type="entry name" value="NIF_FeS_clus_asmbl_NifU_C"/>
</dbReference>
<evidence type="ECO:0000259" key="2">
    <source>
        <dbReference type="Pfam" id="PF01106"/>
    </source>
</evidence>
<dbReference type="Proteomes" id="UP000199659">
    <property type="component" value="Unassembled WGS sequence"/>
</dbReference>
<accession>A0A1I6J0F3</accession>
<dbReference type="RefSeq" id="WP_092559894.1">
    <property type="nucleotide sequence ID" value="NZ_FOYZ01000004.1"/>
</dbReference>
<protein>
    <submittedName>
        <fullName evidence="3">Fe-S cluster biogenesis protein NfuA, 4Fe-4S-binding domain</fullName>
    </submittedName>
</protein>
<dbReference type="GO" id="GO:0051536">
    <property type="term" value="F:iron-sulfur cluster binding"/>
    <property type="evidence" value="ECO:0007669"/>
    <property type="project" value="InterPro"/>
</dbReference>
<name>A0A1I6J0F3_9FIRM</name>
<feature type="domain" description="NIF system FeS cluster assembly NifU C-terminal" evidence="2">
    <location>
        <begin position="10"/>
        <end position="75"/>
    </location>
</feature>
<dbReference type="EMBL" id="FOYZ01000004">
    <property type="protein sequence ID" value="SFR72408.1"/>
    <property type="molecule type" value="Genomic_DNA"/>
</dbReference>
<dbReference type="GO" id="GO:0016226">
    <property type="term" value="P:iron-sulfur cluster assembly"/>
    <property type="evidence" value="ECO:0007669"/>
    <property type="project" value="InterPro"/>
</dbReference>
<comment type="function">
    <text evidence="1">May be involved in the formation or repair of [Fe-S] clusters present in iron-sulfur proteins.</text>
</comment>
<evidence type="ECO:0000313" key="3">
    <source>
        <dbReference type="EMBL" id="SFR72408.1"/>
    </source>
</evidence>
<proteinExistence type="predicted"/>
<dbReference type="STRING" id="37658.SAMN05661086_01312"/>
<dbReference type="AlphaFoldDB" id="A0A1I6J0F3"/>
<dbReference type="SUPFAM" id="SSF117916">
    <property type="entry name" value="Fe-S cluster assembly (FSCA) domain-like"/>
    <property type="match status" value="1"/>
</dbReference>
<sequence>MDEISIEALEQAMDEKIRPELSLHGGDIWVEQLKDGVLHVRLLGQCSGCPSAELTMENVVNQVLKENFPSLKQVVLVTGVSDDLIQQAKLLLNRRKKQ</sequence>
<dbReference type="InterPro" id="IPR034904">
    <property type="entry name" value="FSCA_dom_sf"/>
</dbReference>
<keyword evidence="4" id="KW-1185">Reference proteome</keyword>
<dbReference type="GO" id="GO:0005506">
    <property type="term" value="F:iron ion binding"/>
    <property type="evidence" value="ECO:0007669"/>
    <property type="project" value="InterPro"/>
</dbReference>
<gene>
    <name evidence="3" type="ORF">SAMN05661086_01312</name>
</gene>
<dbReference type="PANTHER" id="PTHR11178">
    <property type="entry name" value="IRON-SULFUR CLUSTER SCAFFOLD PROTEIN NFU-RELATED"/>
    <property type="match status" value="1"/>
</dbReference>
<organism evidence="3 4">
    <name type="scientific">Anaeromicropila populeti</name>
    <dbReference type="NCBI Taxonomy" id="37658"/>
    <lineage>
        <taxon>Bacteria</taxon>
        <taxon>Bacillati</taxon>
        <taxon>Bacillota</taxon>
        <taxon>Clostridia</taxon>
        <taxon>Lachnospirales</taxon>
        <taxon>Lachnospiraceae</taxon>
        <taxon>Anaeromicropila</taxon>
    </lineage>
</organism>
<reference evidence="3 4" key="1">
    <citation type="submission" date="2016-10" db="EMBL/GenBank/DDBJ databases">
        <authorList>
            <person name="de Groot N.N."/>
        </authorList>
    </citation>
    <scope>NUCLEOTIDE SEQUENCE [LARGE SCALE GENOMIC DNA]</scope>
    <source>
        <strain evidence="3 4">743A</strain>
    </source>
</reference>
<evidence type="ECO:0000256" key="1">
    <source>
        <dbReference type="ARBA" id="ARBA00049958"/>
    </source>
</evidence>
<evidence type="ECO:0000313" key="4">
    <source>
        <dbReference type="Proteomes" id="UP000199659"/>
    </source>
</evidence>
<dbReference type="Pfam" id="PF01106">
    <property type="entry name" value="NifU"/>
    <property type="match status" value="1"/>
</dbReference>
<dbReference type="Gene3D" id="3.30.300.130">
    <property type="entry name" value="Fe-S cluster assembly (FSCA)"/>
    <property type="match status" value="1"/>
</dbReference>